<proteinExistence type="predicted"/>
<evidence type="ECO:0000313" key="2">
    <source>
        <dbReference type="Proteomes" id="UP000038045"/>
    </source>
</evidence>
<keyword evidence="2" id="KW-1185">Reference proteome</keyword>
<reference evidence="3" key="1">
    <citation type="submission" date="2017-02" db="UniProtKB">
        <authorList>
            <consortium name="WormBaseParasite"/>
        </authorList>
    </citation>
    <scope>IDENTIFICATION</scope>
</reference>
<dbReference type="Proteomes" id="UP000038045">
    <property type="component" value="Unplaced"/>
</dbReference>
<evidence type="ECO:0000256" key="1">
    <source>
        <dbReference type="SAM" id="MobiDB-lite"/>
    </source>
</evidence>
<dbReference type="WBParaSite" id="PTRK_0001353600.1">
    <property type="protein sequence ID" value="PTRK_0001353600.1"/>
    <property type="gene ID" value="PTRK_0001353600"/>
</dbReference>
<organism evidence="2 3">
    <name type="scientific">Parastrongyloides trichosuri</name>
    <name type="common">Possum-specific nematode worm</name>
    <dbReference type="NCBI Taxonomy" id="131310"/>
    <lineage>
        <taxon>Eukaryota</taxon>
        <taxon>Metazoa</taxon>
        <taxon>Ecdysozoa</taxon>
        <taxon>Nematoda</taxon>
        <taxon>Chromadorea</taxon>
        <taxon>Rhabditida</taxon>
        <taxon>Tylenchina</taxon>
        <taxon>Panagrolaimomorpha</taxon>
        <taxon>Strongyloidoidea</taxon>
        <taxon>Strongyloididae</taxon>
        <taxon>Parastrongyloides</taxon>
    </lineage>
</organism>
<evidence type="ECO:0000313" key="3">
    <source>
        <dbReference type="WBParaSite" id="PTRK_0001353600.1"/>
    </source>
</evidence>
<accession>A0A0N4ZXT6</accession>
<feature type="region of interest" description="Disordered" evidence="1">
    <location>
        <begin position="79"/>
        <end position="118"/>
    </location>
</feature>
<protein>
    <submittedName>
        <fullName evidence="3">Secreted protein</fullName>
    </submittedName>
</protein>
<name>A0A0N4ZXT6_PARTI</name>
<dbReference type="AlphaFoldDB" id="A0A0N4ZXT6"/>
<sequence>AIAGSATGAASLCPAWFVSGAALYRTKARNESRRVSVTIDPAGADECRQSCRYSSRQWHRRAGWPEQWPEPFYPNHSTLWRDPLKGQGPWPHPNPTRACPGSHRSKIPDPPLPANRAAGRPWRPASWCWSVAPARPESGWSCRFGCASPPVWWQ</sequence>